<dbReference type="EMBL" id="JABXBU010001863">
    <property type="protein sequence ID" value="KAF8782190.1"/>
    <property type="molecule type" value="Genomic_DNA"/>
</dbReference>
<comment type="caution">
    <text evidence="1">The sequence shown here is derived from an EMBL/GenBank/DDBJ whole genome shotgun (WGS) entry which is preliminary data.</text>
</comment>
<sequence>MVQLKERLGRENLLAQIYVRDILTIVMKNAVSGRAKKDLSRYNDESEGKFRALENLGSTQEKFGNFLGSLVESCLPEEVLMT</sequence>
<evidence type="ECO:0000313" key="2">
    <source>
        <dbReference type="Proteomes" id="UP000807504"/>
    </source>
</evidence>
<dbReference type="Proteomes" id="UP000807504">
    <property type="component" value="Unassembled WGS sequence"/>
</dbReference>
<accession>A0A8T0EVQ4</accession>
<reference evidence="1" key="1">
    <citation type="journal article" date="2020" name="bioRxiv">
        <title>Chromosome-level reference genome of the European wasp spider Argiope bruennichi: a resource for studies on range expansion and evolutionary adaptation.</title>
        <authorList>
            <person name="Sheffer M.M."/>
            <person name="Hoppe A."/>
            <person name="Krehenwinkel H."/>
            <person name="Uhl G."/>
            <person name="Kuss A.W."/>
            <person name="Jensen L."/>
            <person name="Jensen C."/>
            <person name="Gillespie R.G."/>
            <person name="Hoff K.J."/>
            <person name="Prost S."/>
        </authorList>
    </citation>
    <scope>NUCLEOTIDE SEQUENCE</scope>
</reference>
<keyword evidence="2" id="KW-1185">Reference proteome</keyword>
<protein>
    <submittedName>
        <fullName evidence="1">Uncharacterized protein</fullName>
    </submittedName>
</protein>
<dbReference type="AlphaFoldDB" id="A0A8T0EVQ4"/>
<evidence type="ECO:0000313" key="1">
    <source>
        <dbReference type="EMBL" id="KAF8782190.1"/>
    </source>
</evidence>
<proteinExistence type="predicted"/>
<reference evidence="1" key="2">
    <citation type="submission" date="2020-06" db="EMBL/GenBank/DDBJ databases">
        <authorList>
            <person name="Sheffer M."/>
        </authorList>
    </citation>
    <scope>NUCLEOTIDE SEQUENCE</scope>
</reference>
<gene>
    <name evidence="1" type="ORF">HNY73_012511</name>
</gene>
<organism evidence="1 2">
    <name type="scientific">Argiope bruennichi</name>
    <name type="common">Wasp spider</name>
    <name type="synonym">Aranea bruennichi</name>
    <dbReference type="NCBI Taxonomy" id="94029"/>
    <lineage>
        <taxon>Eukaryota</taxon>
        <taxon>Metazoa</taxon>
        <taxon>Ecdysozoa</taxon>
        <taxon>Arthropoda</taxon>
        <taxon>Chelicerata</taxon>
        <taxon>Arachnida</taxon>
        <taxon>Araneae</taxon>
        <taxon>Araneomorphae</taxon>
        <taxon>Entelegynae</taxon>
        <taxon>Araneoidea</taxon>
        <taxon>Araneidae</taxon>
        <taxon>Argiope</taxon>
    </lineage>
</organism>
<name>A0A8T0EVQ4_ARGBR</name>